<feature type="region of interest" description="Disordered" evidence="1">
    <location>
        <begin position="1"/>
        <end position="53"/>
    </location>
</feature>
<proteinExistence type="predicted"/>
<protein>
    <submittedName>
        <fullName evidence="2">Uncharacterized protein</fullName>
    </submittedName>
</protein>
<feature type="region of interest" description="Disordered" evidence="1">
    <location>
        <begin position="105"/>
        <end position="126"/>
    </location>
</feature>
<name>A0A4Y2PHR4_ARAVE</name>
<dbReference type="AlphaFoldDB" id="A0A4Y2PHR4"/>
<evidence type="ECO:0000313" key="2">
    <source>
        <dbReference type="EMBL" id="GBN50761.1"/>
    </source>
</evidence>
<gene>
    <name evidence="2" type="ORF">AVEN_253252_1</name>
</gene>
<organism evidence="2 3">
    <name type="scientific">Araneus ventricosus</name>
    <name type="common">Orbweaver spider</name>
    <name type="synonym">Epeira ventricosa</name>
    <dbReference type="NCBI Taxonomy" id="182803"/>
    <lineage>
        <taxon>Eukaryota</taxon>
        <taxon>Metazoa</taxon>
        <taxon>Ecdysozoa</taxon>
        <taxon>Arthropoda</taxon>
        <taxon>Chelicerata</taxon>
        <taxon>Arachnida</taxon>
        <taxon>Araneae</taxon>
        <taxon>Araneomorphae</taxon>
        <taxon>Entelegynae</taxon>
        <taxon>Araneoidea</taxon>
        <taxon>Araneidae</taxon>
        <taxon>Araneus</taxon>
    </lineage>
</organism>
<evidence type="ECO:0000256" key="1">
    <source>
        <dbReference type="SAM" id="MobiDB-lite"/>
    </source>
</evidence>
<evidence type="ECO:0000313" key="3">
    <source>
        <dbReference type="Proteomes" id="UP000499080"/>
    </source>
</evidence>
<sequence length="164" mass="18498">MHGGSSVESGLEPGALRPQGRDLTTRPSRPLANLENTSPQLDQVQESTRPQKTIGERFMVEESADSVGTRRWTPEGRSLSLSIAFMLLLRIMEWLHALGDPARTKNSRCTSPIPPKVTTPATMGQHNRTWRGASRYRRKFYGFDGVLNEFSIYLFQKFLAIFVC</sequence>
<reference evidence="2 3" key="1">
    <citation type="journal article" date="2019" name="Sci. Rep.">
        <title>Orb-weaving spider Araneus ventricosus genome elucidates the spidroin gene catalogue.</title>
        <authorList>
            <person name="Kono N."/>
            <person name="Nakamura H."/>
            <person name="Ohtoshi R."/>
            <person name="Moran D.A.P."/>
            <person name="Shinohara A."/>
            <person name="Yoshida Y."/>
            <person name="Fujiwara M."/>
            <person name="Mori M."/>
            <person name="Tomita M."/>
            <person name="Arakawa K."/>
        </authorList>
    </citation>
    <scope>NUCLEOTIDE SEQUENCE [LARGE SCALE GENOMIC DNA]</scope>
</reference>
<comment type="caution">
    <text evidence="2">The sequence shown here is derived from an EMBL/GenBank/DDBJ whole genome shotgun (WGS) entry which is preliminary data.</text>
</comment>
<feature type="compositionally biased region" description="Polar residues" evidence="1">
    <location>
        <begin position="34"/>
        <end position="51"/>
    </location>
</feature>
<dbReference type="EMBL" id="BGPR01011329">
    <property type="protein sequence ID" value="GBN50761.1"/>
    <property type="molecule type" value="Genomic_DNA"/>
</dbReference>
<keyword evidence="3" id="KW-1185">Reference proteome</keyword>
<dbReference type="Proteomes" id="UP000499080">
    <property type="component" value="Unassembled WGS sequence"/>
</dbReference>
<accession>A0A4Y2PHR4</accession>